<dbReference type="GO" id="GO:0016740">
    <property type="term" value="F:transferase activity"/>
    <property type="evidence" value="ECO:0007669"/>
    <property type="project" value="UniProtKB-KW"/>
</dbReference>
<keyword evidence="10" id="KW-1185">Reference proteome</keyword>
<gene>
    <name evidence="9" type="ORF">U14_00529</name>
</gene>
<evidence type="ECO:0000256" key="1">
    <source>
        <dbReference type="ARBA" id="ARBA00004418"/>
    </source>
</evidence>
<feature type="domain" description="AlgX/AlgJ SGNH hydrolase-like" evidence="8">
    <location>
        <begin position="297"/>
        <end position="356"/>
    </location>
</feature>
<evidence type="ECO:0000256" key="7">
    <source>
        <dbReference type="SAM" id="Phobius"/>
    </source>
</evidence>
<reference evidence="9" key="1">
    <citation type="journal article" date="2015" name="PeerJ">
        <title>First genomic representation of candidate bacterial phylum KSB3 points to enhanced environmental sensing as a trigger of wastewater bulking.</title>
        <authorList>
            <person name="Sekiguchi Y."/>
            <person name="Ohashi A."/>
            <person name="Parks D.H."/>
            <person name="Yamauchi T."/>
            <person name="Tyson G.W."/>
            <person name="Hugenholtz P."/>
        </authorList>
    </citation>
    <scope>NUCLEOTIDE SEQUENCE [LARGE SCALE GENOMIC DNA]</scope>
</reference>
<evidence type="ECO:0000259" key="8">
    <source>
        <dbReference type="Pfam" id="PF16822"/>
    </source>
</evidence>
<evidence type="ECO:0000256" key="5">
    <source>
        <dbReference type="ARBA" id="ARBA00022764"/>
    </source>
</evidence>
<accession>A0A0S6VUI2</accession>
<evidence type="ECO:0000256" key="6">
    <source>
        <dbReference type="ARBA" id="ARBA00022841"/>
    </source>
</evidence>
<sequence>MAMKQIRTFFINGGILTISVLLSVIALEFAVRWLFPAYDPSSMVKFYFNQDGVLLGRENSEFHHRMKSGDFNVTVRFNQYGLRDRKDLNDSTASDWFVVGDSFSYGHGVEEPQRYSNLLEARLGRPVYNISIPTDFNGYEKLIQYAIERGATIKRLIVGICMENDLQNYASRNQNGEITVSPSPSQKPSTAAPYYDNVRRNAFFRLKIFLGRRSALYNVMISTFHQNPLLNNIAVRYGIIDEYEDGISRIMYSDEILRKSCEKLLALRQKYAISEMVLLLIPSRALWLGGNQEIEAKMHVQFASLLREHGFEVVDLRPVFEASGNPMQYHFQHDGHWNVAGHQKAAEELLKHLNMQRETSLQ</sequence>
<organism evidence="9">
    <name type="scientific">Candidatus Moduliflexus flocculans</name>
    <dbReference type="NCBI Taxonomy" id="1499966"/>
    <lineage>
        <taxon>Bacteria</taxon>
        <taxon>Candidatus Moduliflexota</taxon>
        <taxon>Candidatus Moduliflexia</taxon>
        <taxon>Candidatus Moduliflexales</taxon>
        <taxon>Candidatus Moduliflexaceae</taxon>
    </lineage>
</organism>
<dbReference type="InterPro" id="IPR036514">
    <property type="entry name" value="SGNH_hydro_sf"/>
</dbReference>
<evidence type="ECO:0000313" key="10">
    <source>
        <dbReference type="Proteomes" id="UP000030700"/>
    </source>
</evidence>
<evidence type="ECO:0000256" key="3">
    <source>
        <dbReference type="ARBA" id="ARBA00022679"/>
    </source>
</evidence>
<name>A0A0S6VUI2_9BACT</name>
<keyword evidence="7" id="KW-1133">Transmembrane helix</keyword>
<dbReference type="Gene3D" id="3.40.50.1110">
    <property type="entry name" value="SGNH hydrolase"/>
    <property type="match status" value="1"/>
</dbReference>
<dbReference type="HOGENOM" id="CLU_778018_0_0_0"/>
<feature type="transmembrane region" description="Helical" evidence="7">
    <location>
        <begin position="9"/>
        <end position="35"/>
    </location>
</feature>
<keyword evidence="6" id="KW-0016">Alginate biosynthesis</keyword>
<keyword evidence="3" id="KW-0808">Transferase</keyword>
<dbReference type="UniPathway" id="UPA00286"/>
<comment type="subcellular location">
    <subcellularLocation>
        <location evidence="1">Periplasm</location>
    </subcellularLocation>
</comment>
<keyword evidence="4" id="KW-0732">Signal</keyword>
<dbReference type="SUPFAM" id="SSF52266">
    <property type="entry name" value="SGNH hydrolase"/>
    <property type="match status" value="1"/>
</dbReference>
<keyword evidence="7" id="KW-0472">Membrane</keyword>
<dbReference type="Proteomes" id="UP000030700">
    <property type="component" value="Unassembled WGS sequence"/>
</dbReference>
<dbReference type="GO" id="GO:0042597">
    <property type="term" value="C:periplasmic space"/>
    <property type="evidence" value="ECO:0007669"/>
    <property type="project" value="UniProtKB-SubCell"/>
</dbReference>
<evidence type="ECO:0000313" key="9">
    <source>
        <dbReference type="EMBL" id="GAK49308.1"/>
    </source>
</evidence>
<keyword evidence="7" id="KW-0812">Transmembrane</keyword>
<dbReference type="AlphaFoldDB" id="A0A0S6VUI2"/>
<evidence type="ECO:0000256" key="2">
    <source>
        <dbReference type="ARBA" id="ARBA00005182"/>
    </source>
</evidence>
<proteinExistence type="predicted"/>
<keyword evidence="5" id="KW-0574">Periplasm</keyword>
<dbReference type="Pfam" id="PF16822">
    <property type="entry name" value="ALGX"/>
    <property type="match status" value="1"/>
</dbReference>
<protein>
    <recommendedName>
        <fullName evidence="8">AlgX/AlgJ SGNH hydrolase-like domain-containing protein</fullName>
    </recommendedName>
</protein>
<comment type="pathway">
    <text evidence="2">Glycan biosynthesis; alginate biosynthesis.</text>
</comment>
<dbReference type="STRING" id="1499966.U14_00529"/>
<dbReference type="EMBL" id="DF820455">
    <property type="protein sequence ID" value="GAK49308.1"/>
    <property type="molecule type" value="Genomic_DNA"/>
</dbReference>
<dbReference type="InterPro" id="IPR031811">
    <property type="entry name" value="ALGX/ALGJ_SGNH-like"/>
</dbReference>
<evidence type="ECO:0000256" key="4">
    <source>
        <dbReference type="ARBA" id="ARBA00022729"/>
    </source>
</evidence>
<dbReference type="GO" id="GO:0042121">
    <property type="term" value="P:alginic acid biosynthetic process"/>
    <property type="evidence" value="ECO:0007669"/>
    <property type="project" value="UniProtKB-UniPathway"/>
</dbReference>